<sequence length="872" mass="92846">MTLDSDPDASASGGSSPVLARVLAWASDHRNLLISLATLAVLGLVGVTIGKLVREVHYQDVVAALQATPLTSVLQAIAFTVIGFIALSFYDVAALAYIGRSVPYRAVGLTAFCAYAVGNTAGFGPLTGGAIRLRFYAPYGLEPEDAGKVILFVTTAFGLGLTVLTSAGLLVSAQEISPFLGLDPLVLELGAGATLAVLFALGALAGRGDGTVGWGRFTLRLPRPRILLGQLAATTVDVVACAGVLWILLPTVPIDFPAFVALFAVAMGIGVLSHVPGGLGVLEAILIATLGDAVPMDRLLGALILFRVIYYILPLLIAAVVVSLVELKRLVEGPAASRVIGAGGRLAPPVLSTLTLILGAMLVFSGVTPAHPTTLSLLSQWVPLPIVEAAHFLASILGLMLVIVARGLAFRLDGAWWTAIGAAAIAGVLSLLKALALGEFILLVLLSVALLATRAEFRRPAALVHQILTAPWLAAVGTVVASAFVLLFITYREVEYSHDLWGAFDFSEEASRSLRALLAVTLGAAAVALWSLLRPASGRSLSPHDSDLSKAIALVETQPSAGANLVRMGDKSLMFSDDERAFIMYGRHGLSWVALFDPIGARDAWPELVWRFVETAREAGGRAVFYQVAPENLALYADAGLSAFKLGEEAHLDLTTFSLSGSRRYGLRQTLSRGRREGLEVNVLSPADTAAVMDRLQEISDAWMAQHQVREKRFSLGAFEPDYVLSQPVAVLRVQDRIMAFATLLTTSLKEEVSIDLMRFDPEGPRSGMEFLFLCLMERFQAEGYRSFNLGMAPLAGLRASVSAPVWHRVGRAVYEHGERFYNFQGLRAFKAKFAPDWQPRYMAVAGGLNPALALADTAFLISGGLKGVIGK</sequence>
<feature type="transmembrane region" description="Helical" evidence="14">
    <location>
        <begin position="106"/>
        <end position="129"/>
    </location>
</feature>
<feature type="transmembrane region" description="Helical" evidence="14">
    <location>
        <begin position="514"/>
        <end position="533"/>
    </location>
</feature>
<evidence type="ECO:0000256" key="7">
    <source>
        <dbReference type="ARBA" id="ARBA00022692"/>
    </source>
</evidence>
<evidence type="ECO:0000313" key="17">
    <source>
        <dbReference type="Proteomes" id="UP000033220"/>
    </source>
</evidence>
<comment type="similarity">
    <text evidence="2">Belongs to the LPG synthase family.</text>
</comment>
<feature type="transmembrane region" description="Helical" evidence="14">
    <location>
        <begin position="389"/>
        <end position="408"/>
    </location>
</feature>
<feature type="transmembrane region" description="Helical" evidence="14">
    <location>
        <begin position="299"/>
        <end position="325"/>
    </location>
</feature>
<dbReference type="STRING" id="1150469.RSPPHO_01078"/>
<dbReference type="eggNOG" id="COG0392">
    <property type="taxonomic scope" value="Bacteria"/>
</dbReference>
<protein>
    <recommendedName>
        <fullName evidence="4">Phosphatidylglycerol lysyltransferase</fullName>
        <ecNumber evidence="3">2.3.2.3</ecNumber>
    </recommendedName>
    <alternativeName>
        <fullName evidence="12">Lysylphosphatidylglycerol synthase</fullName>
    </alternativeName>
</protein>
<keyword evidence="11" id="KW-0046">Antibiotic resistance</keyword>
<organism evidence="16 17">
    <name type="scientific">Pararhodospirillum photometricum DSM 122</name>
    <dbReference type="NCBI Taxonomy" id="1150469"/>
    <lineage>
        <taxon>Bacteria</taxon>
        <taxon>Pseudomonadati</taxon>
        <taxon>Pseudomonadota</taxon>
        <taxon>Alphaproteobacteria</taxon>
        <taxon>Rhodospirillales</taxon>
        <taxon>Rhodospirillaceae</taxon>
        <taxon>Pararhodospirillum</taxon>
    </lineage>
</organism>
<dbReference type="KEGG" id="rpm:RSPPHO_01078"/>
<dbReference type="PATRIC" id="fig|1150469.3.peg.1227"/>
<evidence type="ECO:0000256" key="10">
    <source>
        <dbReference type="ARBA" id="ARBA00023136"/>
    </source>
</evidence>
<dbReference type="HOGENOM" id="CLU_008255_7_0_5"/>
<keyword evidence="6" id="KW-0808">Transferase</keyword>
<dbReference type="OrthoDB" id="145485at2"/>
<dbReference type="NCBIfam" id="NF033480">
    <property type="entry name" value="bifunc_MprF"/>
    <property type="match status" value="1"/>
</dbReference>
<feature type="transmembrane region" description="Helical" evidence="14">
    <location>
        <begin position="149"/>
        <end position="173"/>
    </location>
</feature>
<feature type="transmembrane region" description="Helical" evidence="14">
    <location>
        <begin position="440"/>
        <end position="457"/>
    </location>
</feature>
<evidence type="ECO:0000313" key="16">
    <source>
        <dbReference type="EMBL" id="CCG07704.1"/>
    </source>
</evidence>
<keyword evidence="9" id="KW-0443">Lipid metabolism</keyword>
<dbReference type="GO" id="GO:0046677">
    <property type="term" value="P:response to antibiotic"/>
    <property type="evidence" value="ECO:0007669"/>
    <property type="project" value="UniProtKB-KW"/>
</dbReference>
<feature type="transmembrane region" description="Helical" evidence="14">
    <location>
        <begin position="256"/>
        <end position="279"/>
    </location>
</feature>
<dbReference type="GO" id="GO:0050071">
    <property type="term" value="F:phosphatidylglycerol lysyltransferase activity"/>
    <property type="evidence" value="ECO:0007669"/>
    <property type="project" value="UniProtKB-EC"/>
</dbReference>
<dbReference type="Pfam" id="PF03706">
    <property type="entry name" value="LPG_synthase_TM"/>
    <property type="match status" value="1"/>
</dbReference>
<comment type="catalytic activity">
    <reaction evidence="13">
        <text>L-lysyl-tRNA(Lys) + a 1,2-diacyl-sn-glycero-3-phospho-(1'-sn-glycerol) = a 1,2-diacyl-sn-glycero-3-phospho-1'-(3'-O-L-lysyl)-sn-glycerol + tRNA(Lys)</text>
        <dbReference type="Rhea" id="RHEA:10668"/>
        <dbReference type="Rhea" id="RHEA-COMP:9696"/>
        <dbReference type="Rhea" id="RHEA-COMP:9697"/>
        <dbReference type="ChEBI" id="CHEBI:64716"/>
        <dbReference type="ChEBI" id="CHEBI:75792"/>
        <dbReference type="ChEBI" id="CHEBI:78442"/>
        <dbReference type="ChEBI" id="CHEBI:78529"/>
        <dbReference type="EC" id="2.3.2.3"/>
    </reaction>
</comment>
<evidence type="ECO:0000256" key="1">
    <source>
        <dbReference type="ARBA" id="ARBA00004651"/>
    </source>
</evidence>
<evidence type="ECO:0000256" key="4">
    <source>
        <dbReference type="ARBA" id="ARBA00021546"/>
    </source>
</evidence>
<feature type="domain" description="Phosphatidylglycerol lysyltransferase C-terminal" evidence="15">
    <location>
        <begin position="560"/>
        <end position="844"/>
    </location>
</feature>
<dbReference type="GO" id="GO:0055091">
    <property type="term" value="P:phospholipid homeostasis"/>
    <property type="evidence" value="ECO:0007669"/>
    <property type="project" value="TreeGrafter"/>
</dbReference>
<evidence type="ECO:0000256" key="6">
    <source>
        <dbReference type="ARBA" id="ARBA00022679"/>
    </source>
</evidence>
<feature type="transmembrane region" description="Helical" evidence="14">
    <location>
        <begin position="31"/>
        <end position="53"/>
    </location>
</feature>
<evidence type="ECO:0000259" key="15">
    <source>
        <dbReference type="Pfam" id="PF09924"/>
    </source>
</evidence>
<dbReference type="InterPro" id="IPR024320">
    <property type="entry name" value="LPG_synthase_C"/>
</dbReference>
<keyword evidence="10 14" id="KW-0472">Membrane</keyword>
<keyword evidence="8 14" id="KW-1133">Transmembrane helix</keyword>
<dbReference type="InterPro" id="IPR016181">
    <property type="entry name" value="Acyl_CoA_acyltransferase"/>
</dbReference>
<evidence type="ECO:0000256" key="12">
    <source>
        <dbReference type="ARBA" id="ARBA00031899"/>
    </source>
</evidence>
<keyword evidence="17" id="KW-1185">Reference proteome</keyword>
<keyword evidence="5" id="KW-1003">Cell membrane</keyword>
<feature type="transmembrane region" description="Helical" evidence="14">
    <location>
        <begin position="469"/>
        <end position="491"/>
    </location>
</feature>
<dbReference type="PANTHER" id="PTHR34697">
    <property type="entry name" value="PHOSPHATIDYLGLYCEROL LYSYLTRANSFERASE"/>
    <property type="match status" value="1"/>
</dbReference>
<feature type="transmembrane region" description="Helical" evidence="14">
    <location>
        <begin position="346"/>
        <end position="369"/>
    </location>
</feature>
<dbReference type="EMBL" id="HE663493">
    <property type="protein sequence ID" value="CCG07704.1"/>
    <property type="molecule type" value="Genomic_DNA"/>
</dbReference>
<name>H6SS25_PARPM</name>
<proteinExistence type="inferred from homology"/>
<comment type="subcellular location">
    <subcellularLocation>
        <location evidence="1">Cell membrane</location>
        <topology evidence="1">Multi-pass membrane protein</topology>
    </subcellularLocation>
</comment>
<evidence type="ECO:0000256" key="9">
    <source>
        <dbReference type="ARBA" id="ARBA00023098"/>
    </source>
</evidence>
<evidence type="ECO:0000256" key="3">
    <source>
        <dbReference type="ARBA" id="ARBA00012014"/>
    </source>
</evidence>
<dbReference type="SUPFAM" id="SSF55729">
    <property type="entry name" value="Acyl-CoA N-acyltransferases (Nat)"/>
    <property type="match status" value="1"/>
</dbReference>
<keyword evidence="7 14" id="KW-0812">Transmembrane</keyword>
<reference evidence="16 17" key="1">
    <citation type="submission" date="2012-02" db="EMBL/GenBank/DDBJ databases">
        <title>Shotgun genome sequence of Phaeospirillum photometricum DSM 122.</title>
        <authorList>
            <person name="Duquesne K."/>
            <person name="Sturgis J."/>
        </authorList>
    </citation>
    <scope>NUCLEOTIDE SEQUENCE [LARGE SCALE GENOMIC DNA]</scope>
    <source>
        <strain evidence="17">DSM122</strain>
    </source>
</reference>
<feature type="transmembrane region" description="Helical" evidence="14">
    <location>
        <begin position="226"/>
        <end position="249"/>
    </location>
</feature>
<feature type="transmembrane region" description="Helical" evidence="14">
    <location>
        <begin position="73"/>
        <end position="99"/>
    </location>
</feature>
<evidence type="ECO:0000256" key="8">
    <source>
        <dbReference type="ARBA" id="ARBA00022989"/>
    </source>
</evidence>
<dbReference type="PANTHER" id="PTHR34697:SF2">
    <property type="entry name" value="PHOSPHATIDYLGLYCEROL LYSYLTRANSFERASE"/>
    <property type="match status" value="1"/>
</dbReference>
<dbReference type="InterPro" id="IPR051211">
    <property type="entry name" value="PG_lysyltransferase"/>
</dbReference>
<gene>
    <name evidence="16" type="ORF">RSPPHO_01078</name>
</gene>
<dbReference type="InterPro" id="IPR022791">
    <property type="entry name" value="L-PG_synthase/AglD"/>
</dbReference>
<feature type="transmembrane region" description="Helical" evidence="14">
    <location>
        <begin position="185"/>
        <end position="206"/>
    </location>
</feature>
<dbReference type="Pfam" id="PF09924">
    <property type="entry name" value="LPG_synthase_C"/>
    <property type="match status" value="1"/>
</dbReference>
<dbReference type="eggNOG" id="COG2898">
    <property type="taxonomic scope" value="Bacteria"/>
</dbReference>
<dbReference type="EC" id="2.3.2.3" evidence="3"/>
<evidence type="ECO:0000256" key="5">
    <source>
        <dbReference type="ARBA" id="ARBA00022475"/>
    </source>
</evidence>
<dbReference type="RefSeq" id="WP_014414344.1">
    <property type="nucleotide sequence ID" value="NC_017059.1"/>
</dbReference>
<evidence type="ECO:0000256" key="2">
    <source>
        <dbReference type="ARBA" id="ARBA00008627"/>
    </source>
</evidence>
<evidence type="ECO:0000256" key="11">
    <source>
        <dbReference type="ARBA" id="ARBA00023251"/>
    </source>
</evidence>
<dbReference type="GO" id="GO:0006629">
    <property type="term" value="P:lipid metabolic process"/>
    <property type="evidence" value="ECO:0007669"/>
    <property type="project" value="UniProtKB-KW"/>
</dbReference>
<dbReference type="GO" id="GO:0005886">
    <property type="term" value="C:plasma membrane"/>
    <property type="evidence" value="ECO:0007669"/>
    <property type="project" value="UniProtKB-SubCell"/>
</dbReference>
<accession>H6SS25</accession>
<evidence type="ECO:0000256" key="13">
    <source>
        <dbReference type="ARBA" id="ARBA00047540"/>
    </source>
</evidence>
<dbReference type="Proteomes" id="UP000033220">
    <property type="component" value="Chromosome DSM 122"/>
</dbReference>
<evidence type="ECO:0000256" key="14">
    <source>
        <dbReference type="SAM" id="Phobius"/>
    </source>
</evidence>
<dbReference type="AlphaFoldDB" id="H6SS25"/>